<feature type="compositionally biased region" description="Acidic residues" evidence="1">
    <location>
        <begin position="150"/>
        <end position="169"/>
    </location>
</feature>
<dbReference type="Proteomes" id="UP001333110">
    <property type="component" value="Unassembled WGS sequence"/>
</dbReference>
<name>A0AAN7RXT9_MYCAM</name>
<organism evidence="2 3">
    <name type="scientific">Mycteria americana</name>
    <name type="common">Wood stork</name>
    <dbReference type="NCBI Taxonomy" id="33587"/>
    <lineage>
        <taxon>Eukaryota</taxon>
        <taxon>Metazoa</taxon>
        <taxon>Chordata</taxon>
        <taxon>Craniata</taxon>
        <taxon>Vertebrata</taxon>
        <taxon>Euteleostomi</taxon>
        <taxon>Archelosauria</taxon>
        <taxon>Archosauria</taxon>
        <taxon>Dinosauria</taxon>
        <taxon>Saurischia</taxon>
        <taxon>Theropoda</taxon>
        <taxon>Coelurosauria</taxon>
        <taxon>Aves</taxon>
        <taxon>Neognathae</taxon>
        <taxon>Neoaves</taxon>
        <taxon>Aequornithes</taxon>
        <taxon>Ciconiiformes</taxon>
        <taxon>Ciconiidae</taxon>
        <taxon>Mycteria</taxon>
    </lineage>
</organism>
<dbReference type="AlphaFoldDB" id="A0AAN7RXT9"/>
<keyword evidence="3" id="KW-1185">Reference proteome</keyword>
<evidence type="ECO:0000313" key="3">
    <source>
        <dbReference type="Proteomes" id="UP001333110"/>
    </source>
</evidence>
<sequence length="219" mass="24140">MKRTAAVSRNTGREVTQPSCCVVNRGWLLHILSPILPGGRRGRKGASLSGCWPPCLPAPPPASLATSLPLGSACCVATAGSALGRWGPCPALLNQQCSTFLAENKVSKQFKNIIQRRAPRLDSYEWQGVWDSMGKCLEREETPTKKGKEEEVDEAGYSEAEASQEEEEEEAELINEVVATRFLSLSELRVMQKDFSHRPDEHIVTWLLQCWDNGASSLE</sequence>
<reference evidence="2 3" key="1">
    <citation type="journal article" date="2023" name="J. Hered.">
        <title>Chromosome-level genome of the wood stork (Mycteria americana) provides insight into avian chromosome evolution.</title>
        <authorList>
            <person name="Flamio R. Jr."/>
            <person name="Ramstad K.M."/>
        </authorList>
    </citation>
    <scope>NUCLEOTIDE SEQUENCE [LARGE SCALE GENOMIC DNA]</scope>
    <source>
        <strain evidence="2">JAX WOST 10</strain>
    </source>
</reference>
<gene>
    <name evidence="2" type="ORF">QYF61_016920</name>
</gene>
<protein>
    <submittedName>
        <fullName evidence="2">Uncharacterized protein</fullName>
    </submittedName>
</protein>
<comment type="caution">
    <text evidence="2">The sequence shown here is derived from an EMBL/GenBank/DDBJ whole genome shotgun (WGS) entry which is preliminary data.</text>
</comment>
<proteinExistence type="predicted"/>
<accession>A0AAN7RXT9</accession>
<dbReference type="EMBL" id="JAUNZN010000003">
    <property type="protein sequence ID" value="KAK4824614.1"/>
    <property type="molecule type" value="Genomic_DNA"/>
</dbReference>
<evidence type="ECO:0000256" key="1">
    <source>
        <dbReference type="SAM" id="MobiDB-lite"/>
    </source>
</evidence>
<feature type="compositionally biased region" description="Basic and acidic residues" evidence="1">
    <location>
        <begin position="140"/>
        <end position="149"/>
    </location>
</feature>
<evidence type="ECO:0000313" key="2">
    <source>
        <dbReference type="EMBL" id="KAK4824614.1"/>
    </source>
</evidence>
<feature type="region of interest" description="Disordered" evidence="1">
    <location>
        <begin position="140"/>
        <end position="169"/>
    </location>
</feature>